<dbReference type="Proteomes" id="UP000046393">
    <property type="component" value="Unplaced"/>
</dbReference>
<feature type="region of interest" description="Disordered" evidence="2">
    <location>
        <begin position="137"/>
        <end position="160"/>
    </location>
</feature>
<dbReference type="Gene3D" id="1.25.40.540">
    <property type="entry name" value="TAP42-like family"/>
    <property type="match status" value="1"/>
</dbReference>
<dbReference type="GO" id="GO:0051721">
    <property type="term" value="F:protein phosphatase 2A binding"/>
    <property type="evidence" value="ECO:0007669"/>
    <property type="project" value="TreeGrafter"/>
</dbReference>
<dbReference type="GO" id="GO:0009966">
    <property type="term" value="P:regulation of signal transduction"/>
    <property type="evidence" value="ECO:0007669"/>
    <property type="project" value="InterPro"/>
</dbReference>
<feature type="coiled-coil region" evidence="1">
    <location>
        <begin position="29"/>
        <end position="56"/>
    </location>
</feature>
<evidence type="ECO:0000313" key="3">
    <source>
        <dbReference type="Proteomes" id="UP000046393"/>
    </source>
</evidence>
<proteinExistence type="predicted"/>
<dbReference type="PANTHER" id="PTHR10933">
    <property type="entry name" value="IMMUNOGLOBULIN-BINDING PROTEIN 1"/>
    <property type="match status" value="1"/>
</dbReference>
<dbReference type="AlphaFoldDB" id="A0A0N5AZ15"/>
<dbReference type="STRING" id="451379.A0A0N5AZ15"/>
<dbReference type="GO" id="GO:0005829">
    <property type="term" value="C:cytosol"/>
    <property type="evidence" value="ECO:0007669"/>
    <property type="project" value="TreeGrafter"/>
</dbReference>
<feature type="compositionally biased region" description="Basic and acidic residues" evidence="2">
    <location>
        <begin position="307"/>
        <end position="322"/>
    </location>
</feature>
<feature type="coiled-coil region" evidence="1">
    <location>
        <begin position="162"/>
        <end position="225"/>
    </location>
</feature>
<feature type="compositionally biased region" description="Basic and acidic residues" evidence="2">
    <location>
        <begin position="139"/>
        <end position="158"/>
    </location>
</feature>
<evidence type="ECO:0000256" key="2">
    <source>
        <dbReference type="SAM" id="MobiDB-lite"/>
    </source>
</evidence>
<dbReference type="GO" id="GO:0035303">
    <property type="term" value="P:regulation of dephosphorylation"/>
    <property type="evidence" value="ECO:0007669"/>
    <property type="project" value="TreeGrafter"/>
</dbReference>
<accession>A0A0N5AZ15</accession>
<evidence type="ECO:0000256" key="1">
    <source>
        <dbReference type="SAM" id="Coils"/>
    </source>
</evidence>
<keyword evidence="3" id="KW-1185">Reference proteome</keyword>
<reference evidence="4" key="1">
    <citation type="submission" date="2017-02" db="UniProtKB">
        <authorList>
            <consortium name="WormBaseParasite"/>
        </authorList>
    </citation>
    <scope>IDENTIFICATION</scope>
</reference>
<evidence type="ECO:0000313" key="4">
    <source>
        <dbReference type="WBParaSite" id="SMUV_0001023001-mRNA-1"/>
    </source>
</evidence>
<dbReference type="PANTHER" id="PTHR10933:SF9">
    <property type="entry name" value="IMMUNOGLOBULIN-BINDING PROTEIN 1"/>
    <property type="match status" value="1"/>
</dbReference>
<dbReference type="WBParaSite" id="SMUV_0001023001-mRNA-1">
    <property type="protein sequence ID" value="SMUV_0001023001-mRNA-1"/>
    <property type="gene ID" value="SMUV_0001023001"/>
</dbReference>
<feature type="compositionally biased region" description="Basic residues" evidence="2">
    <location>
        <begin position="323"/>
        <end position="335"/>
    </location>
</feature>
<sequence length="335" mass="38573">MADTSGAGGSQEVSLSKRFASCEAVIQKLEDGTSSSKDMQDQLKECEEELKEITKEISVLSLFSKNETITDLPTSSLQFFLVPVMLATVTQNIIQAPEERLASLDRAKIYLRDFLERLVSYEIIDISLPWQADTIDGSENEHEEANASHRRNYDPARKRNEKVRRFQQQKELEKNYEALKEERLRRSDDDSVLRELLLVRIRLAANKAVDDLEQIEEERPLAERMLLIAKGEVKPAPKKAPPPSQKPFILTRDKLEKEVFGLGYPSIPTKTVDEWCDDMVKEGIWENSKSSKKLKASDDEDESEEAEEKRRLRSQKWDEYKDTHRRGWGNTKNKG</sequence>
<dbReference type="InterPro" id="IPR038511">
    <property type="entry name" value="TAP42/TAP46-like_sf"/>
</dbReference>
<feature type="region of interest" description="Disordered" evidence="2">
    <location>
        <begin position="287"/>
        <end position="335"/>
    </location>
</feature>
<name>A0A0N5AZ15_9BILA</name>
<dbReference type="InterPro" id="IPR007304">
    <property type="entry name" value="TAP46-like"/>
</dbReference>
<keyword evidence="1" id="KW-0175">Coiled coil</keyword>
<protein>
    <submittedName>
        <fullName evidence="4">Immunoglobulin-binding protein 1</fullName>
    </submittedName>
</protein>
<organism evidence="3 4">
    <name type="scientific">Syphacia muris</name>
    <dbReference type="NCBI Taxonomy" id="451379"/>
    <lineage>
        <taxon>Eukaryota</taxon>
        <taxon>Metazoa</taxon>
        <taxon>Ecdysozoa</taxon>
        <taxon>Nematoda</taxon>
        <taxon>Chromadorea</taxon>
        <taxon>Rhabditida</taxon>
        <taxon>Spirurina</taxon>
        <taxon>Oxyuridomorpha</taxon>
        <taxon>Oxyuroidea</taxon>
        <taxon>Oxyuridae</taxon>
        <taxon>Syphacia</taxon>
    </lineage>
</organism>
<dbReference type="Pfam" id="PF04177">
    <property type="entry name" value="TAP42"/>
    <property type="match status" value="1"/>
</dbReference>